<dbReference type="OrthoDB" id="3203519at2"/>
<accession>A0A4Q7M482</accession>
<evidence type="ECO:0000313" key="4">
    <source>
        <dbReference type="Proteomes" id="UP000293852"/>
    </source>
</evidence>
<proteinExistence type="predicted"/>
<feature type="region of interest" description="Disordered" evidence="1">
    <location>
        <begin position="1"/>
        <end position="29"/>
    </location>
</feature>
<dbReference type="Pfam" id="PF13196">
    <property type="entry name" value="DUF4012"/>
    <property type="match status" value="1"/>
</dbReference>
<evidence type="ECO:0000256" key="2">
    <source>
        <dbReference type="SAM" id="Phobius"/>
    </source>
</evidence>
<comment type="caution">
    <text evidence="3">The sequence shown here is derived from an EMBL/GenBank/DDBJ whole genome shotgun (WGS) entry which is preliminary data.</text>
</comment>
<dbReference type="Proteomes" id="UP000293852">
    <property type="component" value="Unassembled WGS sequence"/>
</dbReference>
<feature type="transmembrane region" description="Helical" evidence="2">
    <location>
        <begin position="40"/>
        <end position="60"/>
    </location>
</feature>
<evidence type="ECO:0000256" key="1">
    <source>
        <dbReference type="SAM" id="MobiDB-lite"/>
    </source>
</evidence>
<name>A0A4Q7M482_9MICO</name>
<dbReference type="EMBL" id="SGWX01000001">
    <property type="protein sequence ID" value="RZS62171.1"/>
    <property type="molecule type" value="Genomic_DNA"/>
</dbReference>
<dbReference type="AlphaFoldDB" id="A0A4Q7M482"/>
<organism evidence="3 4">
    <name type="scientific">Xylanimonas ulmi</name>
    <dbReference type="NCBI Taxonomy" id="228973"/>
    <lineage>
        <taxon>Bacteria</taxon>
        <taxon>Bacillati</taxon>
        <taxon>Actinomycetota</taxon>
        <taxon>Actinomycetes</taxon>
        <taxon>Micrococcales</taxon>
        <taxon>Promicromonosporaceae</taxon>
        <taxon>Xylanimonas</taxon>
    </lineage>
</organism>
<keyword evidence="2" id="KW-0812">Transmembrane</keyword>
<dbReference type="InterPro" id="IPR025101">
    <property type="entry name" value="DUF4012"/>
</dbReference>
<gene>
    <name evidence="3" type="ORF">EV386_2490</name>
</gene>
<keyword evidence="2" id="KW-0472">Membrane</keyword>
<keyword evidence="2" id="KW-1133">Transmembrane helix</keyword>
<reference evidence="3 4" key="1">
    <citation type="submission" date="2019-02" db="EMBL/GenBank/DDBJ databases">
        <title>Sequencing the genomes of 1000 actinobacteria strains.</title>
        <authorList>
            <person name="Klenk H.-P."/>
        </authorList>
    </citation>
    <scope>NUCLEOTIDE SEQUENCE [LARGE SCALE GENOMIC DNA]</scope>
    <source>
        <strain evidence="3 4">DSM 16932</strain>
    </source>
</reference>
<dbReference type="RefSeq" id="WP_130415414.1">
    <property type="nucleotide sequence ID" value="NZ_SGWX01000001.1"/>
</dbReference>
<keyword evidence="4" id="KW-1185">Reference proteome</keyword>
<protein>
    <submittedName>
        <fullName evidence="3">Uncharacterized protein DUF4012</fullName>
    </submittedName>
</protein>
<evidence type="ECO:0000313" key="3">
    <source>
        <dbReference type="EMBL" id="RZS62171.1"/>
    </source>
</evidence>
<sequence>MTTEPGLAPGPVDAAPGAAAGQAADSRLPARARRRRWRRAASIVLAALVLAVAAASLLVARDARDAQAALESAAARVPALQAAVAASGDHATLTAQLDGLARDTATARERTNGPLWSLGARLPVLGPNLDAVARVAAALDDVARDVAPVLADVRTAVAATGHADGAVDVDALREIAPRVSAAHTTMDAVTTSLSTLDTTRLLARLAEPIETLRTRVLDMSGAVATADRATTLLPAMLGADGPRTYLVLALTNAELRTGGGIVGAVVELRAEAGRVEVVREIAGSDLPVFPTPVAELDPQTAQIFSDRPARFVQDLSMTPEFPTTAALAAQMWAQSQGEQVDGVLATDPVALARILAVTGPVDVPLPPSRAAALGVASLSVSADNAVQVLEHEVYTSLAFAPEEADAFFGALVTQAASHLESDANGADLLAALAASASEHRVRVWSAHPSEQAELSGTVIAGTFLSSPAAADDVGVFFDDPVVGKMSWYLDTSITLVTSQCTDRGRLDTIDVTLTSTAPPDAATLPSYVAGLWTNPVPPGTVRTVLRVAGPQGEPTPRFERDGQGFGMDTHPLAGRSMASGTITLAPGQSTTVRVTVTASPAAGRGEGARPAGSLWVWSTPTAHAGGLLTATVPRCAP</sequence>